<accession>A0AAW2KK05</accession>
<dbReference type="PANTHER" id="PTHR33287:SF3">
    <property type="entry name" value="OS03G0453550 PROTEIN"/>
    <property type="match status" value="1"/>
</dbReference>
<gene>
    <name evidence="2" type="ORF">Sradi_6036300</name>
</gene>
<name>A0AAW2KK05_SESRA</name>
<evidence type="ECO:0000313" key="2">
    <source>
        <dbReference type="EMBL" id="KAL0306190.1"/>
    </source>
</evidence>
<reference evidence="2" key="2">
    <citation type="journal article" date="2024" name="Plant">
        <title>Genomic evolution and insights into agronomic trait innovations of Sesamum species.</title>
        <authorList>
            <person name="Miao H."/>
            <person name="Wang L."/>
            <person name="Qu L."/>
            <person name="Liu H."/>
            <person name="Sun Y."/>
            <person name="Le M."/>
            <person name="Wang Q."/>
            <person name="Wei S."/>
            <person name="Zheng Y."/>
            <person name="Lin W."/>
            <person name="Duan Y."/>
            <person name="Cao H."/>
            <person name="Xiong S."/>
            <person name="Wang X."/>
            <person name="Wei L."/>
            <person name="Li C."/>
            <person name="Ma Q."/>
            <person name="Ju M."/>
            <person name="Zhao R."/>
            <person name="Li G."/>
            <person name="Mu C."/>
            <person name="Tian Q."/>
            <person name="Mei H."/>
            <person name="Zhang T."/>
            <person name="Gao T."/>
            <person name="Zhang H."/>
        </authorList>
    </citation>
    <scope>NUCLEOTIDE SEQUENCE</scope>
    <source>
        <strain evidence="2">G02</strain>
    </source>
</reference>
<dbReference type="PANTHER" id="PTHR33287">
    <property type="entry name" value="OS03G0453550 PROTEIN"/>
    <property type="match status" value="1"/>
</dbReference>
<feature type="transmembrane region" description="Helical" evidence="1">
    <location>
        <begin position="195"/>
        <end position="216"/>
    </location>
</feature>
<keyword evidence="1" id="KW-0812">Transmembrane</keyword>
<sequence length="218" mass="25271">MAETKDTHVVEIPVDEEHQQKQISAVNTVAALQHHPLAEISQSPGHFLLLKLWQREEDLLGRRMSRKESRKDAIGREIFQLCCFFFVFHGLFLTILFTSSSGHHHCKKWWIPSALSACTSLVIVFLVQVKLCRYWKVERQLQRDRTDGRALTRCIQELRMKGASFDLSKEPQNGKKLKSSSVEIKWRPLTWCSHYRVTVFLVCFTGLVLPSCRFILCA</sequence>
<feature type="transmembrane region" description="Helical" evidence="1">
    <location>
        <begin position="109"/>
        <end position="129"/>
    </location>
</feature>
<keyword evidence="1" id="KW-0472">Membrane</keyword>
<protein>
    <submittedName>
        <fullName evidence="2">Uncharacterized protein</fullName>
    </submittedName>
</protein>
<reference evidence="2" key="1">
    <citation type="submission" date="2020-06" db="EMBL/GenBank/DDBJ databases">
        <authorList>
            <person name="Li T."/>
            <person name="Hu X."/>
            <person name="Zhang T."/>
            <person name="Song X."/>
            <person name="Zhang H."/>
            <person name="Dai N."/>
            <person name="Sheng W."/>
            <person name="Hou X."/>
            <person name="Wei L."/>
        </authorList>
    </citation>
    <scope>NUCLEOTIDE SEQUENCE</scope>
    <source>
        <strain evidence="2">G02</strain>
        <tissue evidence="2">Leaf</tissue>
    </source>
</reference>
<keyword evidence="1" id="KW-1133">Transmembrane helix</keyword>
<dbReference type="AlphaFoldDB" id="A0AAW2KK05"/>
<feature type="transmembrane region" description="Helical" evidence="1">
    <location>
        <begin position="78"/>
        <end position="97"/>
    </location>
</feature>
<comment type="caution">
    <text evidence="2">The sequence shown here is derived from an EMBL/GenBank/DDBJ whole genome shotgun (WGS) entry which is preliminary data.</text>
</comment>
<organism evidence="2">
    <name type="scientific">Sesamum radiatum</name>
    <name type="common">Black benniseed</name>
    <dbReference type="NCBI Taxonomy" id="300843"/>
    <lineage>
        <taxon>Eukaryota</taxon>
        <taxon>Viridiplantae</taxon>
        <taxon>Streptophyta</taxon>
        <taxon>Embryophyta</taxon>
        <taxon>Tracheophyta</taxon>
        <taxon>Spermatophyta</taxon>
        <taxon>Magnoliopsida</taxon>
        <taxon>eudicotyledons</taxon>
        <taxon>Gunneridae</taxon>
        <taxon>Pentapetalae</taxon>
        <taxon>asterids</taxon>
        <taxon>lamiids</taxon>
        <taxon>Lamiales</taxon>
        <taxon>Pedaliaceae</taxon>
        <taxon>Sesamum</taxon>
    </lineage>
</organism>
<dbReference type="EMBL" id="JACGWJ010000028">
    <property type="protein sequence ID" value="KAL0306190.1"/>
    <property type="molecule type" value="Genomic_DNA"/>
</dbReference>
<proteinExistence type="predicted"/>
<evidence type="ECO:0000256" key="1">
    <source>
        <dbReference type="SAM" id="Phobius"/>
    </source>
</evidence>